<name>A0A9Q3GPG6_9BASI</name>
<sequence length="156" mass="17442">MEPTLLANDQVVPVPQETTVSNPVERSNIDEIVSRALTTQATMYKDAIMELQKEISAFKVDSLKVSNASPKKPVKVTPSSLLKKLPQSQLKKRMDLLTTSKKKNLPRERSEPPPSAKGKRHSPPQSRTAATINHSPKPQARKKNNQMQKNEFSSNF</sequence>
<feature type="region of interest" description="Disordered" evidence="1">
    <location>
        <begin position="66"/>
        <end position="156"/>
    </location>
</feature>
<feature type="compositionally biased region" description="Polar residues" evidence="1">
    <location>
        <begin position="145"/>
        <end position="156"/>
    </location>
</feature>
<accession>A0A9Q3GPG6</accession>
<dbReference type="EMBL" id="AVOT02003690">
    <property type="protein sequence ID" value="MBW0474297.1"/>
    <property type="molecule type" value="Genomic_DNA"/>
</dbReference>
<dbReference type="AlphaFoldDB" id="A0A9Q3GPG6"/>
<evidence type="ECO:0000313" key="3">
    <source>
        <dbReference type="Proteomes" id="UP000765509"/>
    </source>
</evidence>
<protein>
    <submittedName>
        <fullName evidence="2">Uncharacterized protein</fullName>
    </submittedName>
</protein>
<evidence type="ECO:0000256" key="1">
    <source>
        <dbReference type="SAM" id="MobiDB-lite"/>
    </source>
</evidence>
<feature type="compositionally biased region" description="Low complexity" evidence="1">
    <location>
        <begin position="78"/>
        <end position="89"/>
    </location>
</feature>
<reference evidence="2" key="1">
    <citation type="submission" date="2021-03" db="EMBL/GenBank/DDBJ databases">
        <title>Draft genome sequence of rust myrtle Austropuccinia psidii MF-1, a brazilian biotype.</title>
        <authorList>
            <person name="Quecine M.C."/>
            <person name="Pachon D.M.R."/>
            <person name="Bonatelli M.L."/>
            <person name="Correr F.H."/>
            <person name="Franceschini L.M."/>
            <person name="Leite T.F."/>
            <person name="Margarido G.R.A."/>
            <person name="Almeida C.A."/>
            <person name="Ferrarezi J.A."/>
            <person name="Labate C.A."/>
        </authorList>
    </citation>
    <scope>NUCLEOTIDE SEQUENCE</scope>
    <source>
        <strain evidence="2">MF-1</strain>
    </source>
</reference>
<comment type="caution">
    <text evidence="2">The sequence shown here is derived from an EMBL/GenBank/DDBJ whole genome shotgun (WGS) entry which is preliminary data.</text>
</comment>
<keyword evidence="3" id="KW-1185">Reference proteome</keyword>
<gene>
    <name evidence="2" type="ORF">O181_014012</name>
</gene>
<feature type="compositionally biased region" description="Polar residues" evidence="1">
    <location>
        <begin position="123"/>
        <end position="136"/>
    </location>
</feature>
<organism evidence="2 3">
    <name type="scientific">Austropuccinia psidii MF-1</name>
    <dbReference type="NCBI Taxonomy" id="1389203"/>
    <lineage>
        <taxon>Eukaryota</taxon>
        <taxon>Fungi</taxon>
        <taxon>Dikarya</taxon>
        <taxon>Basidiomycota</taxon>
        <taxon>Pucciniomycotina</taxon>
        <taxon>Pucciniomycetes</taxon>
        <taxon>Pucciniales</taxon>
        <taxon>Sphaerophragmiaceae</taxon>
        <taxon>Austropuccinia</taxon>
    </lineage>
</organism>
<dbReference type="Proteomes" id="UP000765509">
    <property type="component" value="Unassembled WGS sequence"/>
</dbReference>
<evidence type="ECO:0000313" key="2">
    <source>
        <dbReference type="EMBL" id="MBW0474297.1"/>
    </source>
</evidence>
<proteinExistence type="predicted"/>